<evidence type="ECO:0000313" key="1">
    <source>
        <dbReference type="EMBL" id="CAF4398973.1"/>
    </source>
</evidence>
<organism evidence="1 3">
    <name type="scientific">Rotaria magnacalcarata</name>
    <dbReference type="NCBI Taxonomy" id="392030"/>
    <lineage>
        <taxon>Eukaryota</taxon>
        <taxon>Metazoa</taxon>
        <taxon>Spiralia</taxon>
        <taxon>Gnathifera</taxon>
        <taxon>Rotifera</taxon>
        <taxon>Eurotatoria</taxon>
        <taxon>Bdelloidea</taxon>
        <taxon>Philodinida</taxon>
        <taxon>Philodinidae</taxon>
        <taxon>Rotaria</taxon>
    </lineage>
</organism>
<accession>A0A8S2VKS7</accession>
<evidence type="ECO:0000313" key="3">
    <source>
        <dbReference type="Proteomes" id="UP000681967"/>
    </source>
</evidence>
<gene>
    <name evidence="1" type="ORF">BYL167_LOCUS31456</name>
    <name evidence="2" type="ORF">BYL167_LOCUS34773</name>
</gene>
<dbReference type="EMBL" id="CAJOBH010055359">
    <property type="protein sequence ID" value="CAF4398973.1"/>
    <property type="molecule type" value="Genomic_DNA"/>
</dbReference>
<sequence>KNLQEKTVCGYSTQFQPYFEENGRITLINTSNDKENTCHGIRIITMKQFFIEYLNWTIDNGEPTLEDWLTFPSQHLLTIA</sequence>
<comment type="caution">
    <text evidence="1">The sequence shown here is derived from an EMBL/GenBank/DDBJ whole genome shotgun (WGS) entry which is preliminary data.</text>
</comment>
<evidence type="ECO:0000313" key="2">
    <source>
        <dbReference type="EMBL" id="CAF4473439.1"/>
    </source>
</evidence>
<dbReference type="AlphaFoldDB" id="A0A8S2VKS7"/>
<feature type="non-terminal residue" evidence="1">
    <location>
        <position position="1"/>
    </location>
</feature>
<reference evidence="1" key="1">
    <citation type="submission" date="2021-02" db="EMBL/GenBank/DDBJ databases">
        <authorList>
            <person name="Nowell W R."/>
        </authorList>
    </citation>
    <scope>NUCLEOTIDE SEQUENCE</scope>
</reference>
<feature type="non-terminal residue" evidence="1">
    <location>
        <position position="80"/>
    </location>
</feature>
<dbReference type="Proteomes" id="UP000681967">
    <property type="component" value="Unassembled WGS sequence"/>
</dbReference>
<name>A0A8S2VKS7_9BILA</name>
<protein>
    <submittedName>
        <fullName evidence="1">Uncharacterized protein</fullName>
    </submittedName>
</protein>
<proteinExistence type="predicted"/>
<dbReference type="EMBL" id="CAJOBH010071330">
    <property type="protein sequence ID" value="CAF4473439.1"/>
    <property type="molecule type" value="Genomic_DNA"/>
</dbReference>